<dbReference type="SUPFAM" id="SSF49899">
    <property type="entry name" value="Concanavalin A-like lectins/glucanases"/>
    <property type="match status" value="1"/>
</dbReference>
<proteinExistence type="predicted"/>
<reference evidence="2 3" key="1">
    <citation type="submission" date="2017-02" db="EMBL/GenBank/DDBJ databases">
        <title>Natronthermophilus aegyptiacus gen. nov.,sp. nov., an aerobic, extremely halophilic alkalithermophilic archaeon isolated from the athalassohaline Wadi An Natrun, Egypt.</title>
        <authorList>
            <person name="Zhao B."/>
        </authorList>
    </citation>
    <scope>NUCLEOTIDE SEQUENCE [LARGE SCALE GENOMIC DNA]</scope>
    <source>
        <strain evidence="2 3">CGMCC 1.3597</strain>
    </source>
</reference>
<dbReference type="InterPro" id="IPR013320">
    <property type="entry name" value="ConA-like_dom_sf"/>
</dbReference>
<evidence type="ECO:0000256" key="1">
    <source>
        <dbReference type="SAM" id="MobiDB-lite"/>
    </source>
</evidence>
<keyword evidence="3" id="KW-1185">Reference proteome</keyword>
<feature type="compositionally biased region" description="Basic and acidic residues" evidence="1">
    <location>
        <begin position="12"/>
        <end position="26"/>
    </location>
</feature>
<gene>
    <name evidence="2" type="ORF">B2G88_14415</name>
</gene>
<evidence type="ECO:0008006" key="4">
    <source>
        <dbReference type="Google" id="ProtNLM"/>
    </source>
</evidence>
<evidence type="ECO:0000313" key="2">
    <source>
        <dbReference type="EMBL" id="OVE83622.1"/>
    </source>
</evidence>
<dbReference type="NCBIfam" id="TIGR01409">
    <property type="entry name" value="TAT_signal_seq"/>
    <property type="match status" value="1"/>
</dbReference>
<comment type="caution">
    <text evidence="2">The sequence shown here is derived from an EMBL/GenBank/DDBJ whole genome shotgun (WGS) entry which is preliminary data.</text>
</comment>
<dbReference type="EMBL" id="MWPH01000003">
    <property type="protein sequence ID" value="OVE83622.1"/>
    <property type="molecule type" value="Genomic_DNA"/>
</dbReference>
<protein>
    <recommendedName>
        <fullName evidence="4">Twin-arginine translocation signal domain-containing protein</fullName>
    </recommendedName>
</protein>
<dbReference type="RefSeq" id="WP_054863179.1">
    <property type="nucleotide sequence ID" value="NZ_MWPH01000003.1"/>
</dbReference>
<dbReference type="InterPro" id="IPR019546">
    <property type="entry name" value="TAT_signal_bac_arc"/>
</dbReference>
<dbReference type="InterPro" id="IPR013319">
    <property type="entry name" value="GH11/12"/>
</dbReference>
<organism evidence="2 3">
    <name type="scientific">Natronolimnobius baerhuensis</name>
    <dbReference type="NCBI Taxonomy" id="253108"/>
    <lineage>
        <taxon>Archaea</taxon>
        <taxon>Methanobacteriati</taxon>
        <taxon>Methanobacteriota</taxon>
        <taxon>Stenosarchaea group</taxon>
        <taxon>Halobacteria</taxon>
        <taxon>Halobacteriales</taxon>
        <taxon>Natrialbaceae</taxon>
        <taxon>Natronolimnobius</taxon>
    </lineage>
</organism>
<dbReference type="GO" id="GO:0004553">
    <property type="term" value="F:hydrolase activity, hydrolyzing O-glycosyl compounds"/>
    <property type="evidence" value="ECO:0007669"/>
    <property type="project" value="InterPro"/>
</dbReference>
<name>A0A202E5S9_9EURY</name>
<dbReference type="Gene3D" id="2.60.120.180">
    <property type="match status" value="1"/>
</dbReference>
<dbReference type="AlphaFoldDB" id="A0A202E5S9"/>
<feature type="compositionally biased region" description="Acidic residues" evidence="1">
    <location>
        <begin position="1"/>
        <end position="11"/>
    </location>
</feature>
<dbReference type="OrthoDB" id="101378at2157"/>
<evidence type="ECO:0000313" key="3">
    <source>
        <dbReference type="Proteomes" id="UP000196084"/>
    </source>
</evidence>
<dbReference type="PROSITE" id="PS51318">
    <property type="entry name" value="TAT"/>
    <property type="match status" value="1"/>
</dbReference>
<accession>A0A202E5S9</accession>
<dbReference type="InterPro" id="IPR006311">
    <property type="entry name" value="TAT_signal"/>
</dbReference>
<sequence>MNSNPDTDDTDGDRTETTDHSQRDPDETASSDNNGVSRALSRRRFVQATGATAGALALGGTGIAGAQPLEETCESFGEIDIGDGDFLLINNDWGASVEDHGFEMCSWLAEDGSYGYEWTSRPAGGEPNYPQVLLGTKPWGDDSGADSFPIQRGDVDELTLEVDIDLDVSGGEWNLAEEWWLMEQPPDQQIETHTHEIMLVLEWGAEHSHGGVDEPGVWTDQFGNEIDYWTVYGGGGGTDAAFHIFRVNGGLTTGQVDLTEIIDFMTERYGLSQDLWVSGIEVGNEYWEGVQGDVTYNTLDVTVNGTTYESGSDAGNGSDPEPGAIEVGEYETQDTTDDGLQNDFTGDGQTSHDDVTAFFENLEDENIQNNPDAFDFAGNDEIGFADVVDLLRRV</sequence>
<dbReference type="Proteomes" id="UP000196084">
    <property type="component" value="Unassembled WGS sequence"/>
</dbReference>
<feature type="region of interest" description="Disordered" evidence="1">
    <location>
        <begin position="1"/>
        <end position="38"/>
    </location>
</feature>